<feature type="compositionally biased region" description="Basic and acidic residues" evidence="1">
    <location>
        <begin position="439"/>
        <end position="456"/>
    </location>
</feature>
<sequence>MHNQDSTKDDVLETLMELLREFQKYLLKQYKEILKQRELQKNAEALENKMSDVLNGNEKDQHHEFKEAMKYIGEHTTNPKLKEMAKLFHDNPGDGLALLQETNRQQGREAINQIDQSAPVIISSLKKLEIINRNRETPNEHTAQVLKDLIKTEEGNLQVAATTTKELNNTFEIKGHKFSNQEIAELAELVKDSVQKRTNDLEVRSKNEEKEKTVSHFVPENGEEEQSELAKKWRTRSELSTNFNMNDKRENIMKYKLENGYDDDGLDLKLDEITSSVMKDKEVYESAYAKLNHQEKSEVDKWSAEKKAQIAVYLKLDEPGYTITDEGIMQISERKFLVNQVSNHELLSDNPVNKKAVIIEFPEAKEVVIDGDNHIKPDELYAVSYKQFEGAKQEPIVSRTVNQEYLSEISKYTSKEFEKNAKLKNEKTNDSSLASNNEAQEKDQKKSKKIELDMER</sequence>
<dbReference type="Proteomes" id="UP000679498">
    <property type="component" value="Plasmid p4"/>
</dbReference>
<feature type="compositionally biased region" description="Basic and acidic residues" evidence="1">
    <location>
        <begin position="205"/>
        <end position="214"/>
    </location>
</feature>
<name>A0ABX8GFN0_EXIAC</name>
<feature type="region of interest" description="Disordered" evidence="1">
    <location>
        <begin position="205"/>
        <end position="227"/>
    </location>
</feature>
<organism evidence="2 3">
    <name type="scientific">Exiguobacterium acetylicum</name>
    <name type="common">Brevibacterium acetylicum</name>
    <dbReference type="NCBI Taxonomy" id="41170"/>
    <lineage>
        <taxon>Bacteria</taxon>
        <taxon>Bacillati</taxon>
        <taxon>Bacillota</taxon>
        <taxon>Bacilli</taxon>
        <taxon>Bacillales</taxon>
        <taxon>Bacillales Family XII. Incertae Sedis</taxon>
        <taxon>Exiguobacterium</taxon>
    </lineage>
</organism>
<evidence type="ECO:0008006" key="4">
    <source>
        <dbReference type="Google" id="ProtNLM"/>
    </source>
</evidence>
<accession>A0ABX8GFN0</accession>
<evidence type="ECO:0000256" key="1">
    <source>
        <dbReference type="SAM" id="MobiDB-lite"/>
    </source>
</evidence>
<keyword evidence="2" id="KW-0614">Plasmid</keyword>
<dbReference type="GeneID" id="88813494"/>
<dbReference type="EMBL" id="CP075901">
    <property type="protein sequence ID" value="QWB32028.1"/>
    <property type="molecule type" value="Genomic_DNA"/>
</dbReference>
<keyword evidence="3" id="KW-1185">Reference proteome</keyword>
<evidence type="ECO:0000313" key="3">
    <source>
        <dbReference type="Proteomes" id="UP000679498"/>
    </source>
</evidence>
<gene>
    <name evidence="2" type="ORF">KKI46_17460</name>
</gene>
<feature type="compositionally biased region" description="Basic and acidic residues" evidence="1">
    <location>
        <begin position="417"/>
        <end position="429"/>
    </location>
</feature>
<geneLocation type="plasmid" evidence="2 3">
    <name>p4</name>
</geneLocation>
<dbReference type="RefSeq" id="WP_214814341.1">
    <property type="nucleotide sequence ID" value="NZ_CP075901.1"/>
</dbReference>
<feature type="region of interest" description="Disordered" evidence="1">
    <location>
        <begin position="417"/>
        <end position="456"/>
    </location>
</feature>
<proteinExistence type="predicted"/>
<reference evidence="2 3" key="1">
    <citation type="submission" date="2021-05" db="EMBL/GenBank/DDBJ databases">
        <title>Biocontrol using Exiguobacterium acetylicum SI17 against litchi downy blight caused by Peronophythora litchii.</title>
        <authorList>
            <person name="Zheng L."/>
        </authorList>
    </citation>
    <scope>NUCLEOTIDE SEQUENCE [LARGE SCALE GENOMIC DNA]</scope>
    <source>
        <strain evidence="2 3">SI17</strain>
        <plasmid evidence="2 3">p4</plasmid>
    </source>
</reference>
<evidence type="ECO:0000313" key="2">
    <source>
        <dbReference type="EMBL" id="QWB32028.1"/>
    </source>
</evidence>
<protein>
    <recommendedName>
        <fullName evidence="4">DUF4316 domain-containing protein</fullName>
    </recommendedName>
</protein>